<dbReference type="OrthoDB" id="9784297at2"/>
<dbReference type="STRING" id="258515.SAMN05192585_1529"/>
<evidence type="ECO:0000256" key="8">
    <source>
        <dbReference type="ARBA" id="ARBA00023065"/>
    </source>
</evidence>
<name>A0A1H0GLS2_9FIRM</name>
<accession>A0A1H0GLS2</accession>
<evidence type="ECO:0000256" key="4">
    <source>
        <dbReference type="ARBA" id="ARBA00022496"/>
    </source>
</evidence>
<dbReference type="PROSITE" id="PS50893">
    <property type="entry name" value="ABC_TRANSPORTER_2"/>
    <property type="match status" value="1"/>
</dbReference>
<dbReference type="GO" id="GO:0005524">
    <property type="term" value="F:ATP binding"/>
    <property type="evidence" value="ECO:0007669"/>
    <property type="project" value="UniProtKB-KW"/>
</dbReference>
<dbReference type="Pfam" id="PF13476">
    <property type="entry name" value="AAA_23"/>
    <property type="match status" value="1"/>
</dbReference>
<keyword evidence="12" id="KW-1185">Reference proteome</keyword>
<keyword evidence="4" id="KW-0410">Iron transport</keyword>
<dbReference type="AlphaFoldDB" id="A0A1H0GLS2"/>
<dbReference type="GO" id="GO:0006302">
    <property type="term" value="P:double-strand break repair"/>
    <property type="evidence" value="ECO:0007669"/>
    <property type="project" value="InterPro"/>
</dbReference>
<protein>
    <submittedName>
        <fullName evidence="11">Predicted ATPase</fullName>
    </submittedName>
</protein>
<dbReference type="InterPro" id="IPR038729">
    <property type="entry name" value="Rad50/SbcC_AAA"/>
</dbReference>
<keyword evidence="6" id="KW-0067">ATP-binding</keyword>
<dbReference type="InterPro" id="IPR003439">
    <property type="entry name" value="ABC_transporter-like_ATP-bd"/>
</dbReference>
<keyword evidence="3" id="KW-1003">Cell membrane</keyword>
<gene>
    <name evidence="11" type="ORF">SAMN05192585_1529</name>
</gene>
<dbReference type="EMBL" id="FNID01000052">
    <property type="protein sequence ID" value="SDO07722.1"/>
    <property type="molecule type" value="Genomic_DNA"/>
</dbReference>
<dbReference type="SUPFAM" id="SSF52540">
    <property type="entry name" value="P-loop containing nucleoside triphosphate hydrolases"/>
    <property type="match status" value="1"/>
</dbReference>
<proteinExistence type="predicted"/>
<dbReference type="InterPro" id="IPR027417">
    <property type="entry name" value="P-loop_NTPase"/>
</dbReference>
<dbReference type="Pfam" id="PF13304">
    <property type="entry name" value="AAA_21"/>
    <property type="match status" value="1"/>
</dbReference>
<comment type="subcellular location">
    <subcellularLocation>
        <location evidence="1">Cell membrane</location>
        <topology evidence="1">Peripheral membrane protein</topology>
    </subcellularLocation>
</comment>
<keyword evidence="8" id="KW-0406">Ion transport</keyword>
<evidence type="ECO:0000259" key="10">
    <source>
        <dbReference type="PROSITE" id="PS50893"/>
    </source>
</evidence>
<evidence type="ECO:0000313" key="11">
    <source>
        <dbReference type="EMBL" id="SDO07722.1"/>
    </source>
</evidence>
<dbReference type="Gene3D" id="3.40.50.300">
    <property type="entry name" value="P-loop containing nucleotide triphosphate hydrolases"/>
    <property type="match status" value="2"/>
</dbReference>
<evidence type="ECO:0000256" key="1">
    <source>
        <dbReference type="ARBA" id="ARBA00004202"/>
    </source>
</evidence>
<keyword evidence="5" id="KW-0547">Nucleotide-binding</keyword>
<evidence type="ECO:0000256" key="7">
    <source>
        <dbReference type="ARBA" id="ARBA00023004"/>
    </source>
</evidence>
<dbReference type="PANTHER" id="PTHR42771">
    <property type="entry name" value="IRON(3+)-HYDROXAMATE IMPORT ATP-BINDING PROTEIN FHUC"/>
    <property type="match status" value="1"/>
</dbReference>
<dbReference type="GO" id="GO:0016887">
    <property type="term" value="F:ATP hydrolysis activity"/>
    <property type="evidence" value="ECO:0007669"/>
    <property type="project" value="InterPro"/>
</dbReference>
<dbReference type="PANTHER" id="PTHR42771:SF2">
    <property type="entry name" value="IRON(3+)-HYDROXAMATE IMPORT ATP-BINDING PROTEIN FHUC"/>
    <property type="match status" value="1"/>
</dbReference>
<dbReference type="SMART" id="SM00382">
    <property type="entry name" value="AAA"/>
    <property type="match status" value="1"/>
</dbReference>
<evidence type="ECO:0000313" key="12">
    <source>
        <dbReference type="Proteomes" id="UP000199182"/>
    </source>
</evidence>
<organism evidence="11 12">
    <name type="scientific">Acetanaerobacterium elongatum</name>
    <dbReference type="NCBI Taxonomy" id="258515"/>
    <lineage>
        <taxon>Bacteria</taxon>
        <taxon>Bacillati</taxon>
        <taxon>Bacillota</taxon>
        <taxon>Clostridia</taxon>
        <taxon>Eubacteriales</taxon>
        <taxon>Oscillospiraceae</taxon>
        <taxon>Acetanaerobacterium</taxon>
    </lineage>
</organism>
<dbReference type="GO" id="GO:0006826">
    <property type="term" value="P:iron ion transport"/>
    <property type="evidence" value="ECO:0007669"/>
    <property type="project" value="UniProtKB-KW"/>
</dbReference>
<keyword evidence="9" id="KW-0472">Membrane</keyword>
<keyword evidence="2" id="KW-0813">Transport</keyword>
<keyword evidence="7" id="KW-0408">Iron</keyword>
<evidence type="ECO:0000256" key="3">
    <source>
        <dbReference type="ARBA" id="ARBA00022475"/>
    </source>
</evidence>
<dbReference type="InterPro" id="IPR003959">
    <property type="entry name" value="ATPase_AAA_core"/>
</dbReference>
<evidence type="ECO:0000256" key="2">
    <source>
        <dbReference type="ARBA" id="ARBA00022448"/>
    </source>
</evidence>
<reference evidence="11 12" key="1">
    <citation type="submission" date="2016-10" db="EMBL/GenBank/DDBJ databases">
        <authorList>
            <person name="de Groot N.N."/>
        </authorList>
    </citation>
    <scope>NUCLEOTIDE SEQUENCE [LARGE SCALE GENOMIC DNA]</scope>
    <source>
        <strain evidence="11 12">CGMCC 1.5012</strain>
    </source>
</reference>
<dbReference type="GO" id="GO:0005886">
    <property type="term" value="C:plasma membrane"/>
    <property type="evidence" value="ECO:0007669"/>
    <property type="project" value="UniProtKB-SubCell"/>
</dbReference>
<dbReference type="RefSeq" id="WP_092643446.1">
    <property type="nucleotide sequence ID" value="NZ_FNID01000052.1"/>
</dbReference>
<dbReference type="InterPro" id="IPR003593">
    <property type="entry name" value="AAA+_ATPase"/>
</dbReference>
<feature type="domain" description="ABC transporter" evidence="10">
    <location>
        <begin position="10"/>
        <end position="240"/>
    </location>
</feature>
<dbReference type="InterPro" id="IPR051535">
    <property type="entry name" value="Siderophore_ABC-ATPase"/>
</dbReference>
<evidence type="ECO:0000256" key="6">
    <source>
        <dbReference type="ARBA" id="ARBA00022840"/>
    </source>
</evidence>
<evidence type="ECO:0000256" key="9">
    <source>
        <dbReference type="ARBA" id="ARBA00023136"/>
    </source>
</evidence>
<dbReference type="Proteomes" id="UP000199182">
    <property type="component" value="Unassembled WGS sequence"/>
</dbReference>
<evidence type="ECO:0000256" key="5">
    <source>
        <dbReference type="ARBA" id="ARBA00022741"/>
    </source>
</evidence>
<sequence>MLSSLFITGVRLKEEPNELKDSYIHALPVVKNLTFLEFKKPVTFFAGENGTGKSTLLEAIAVCAGFNPEGGTRNFNFSSKETHSALYRRLAVTRGYKRARDGFFLRAESFYNLATEVDRLDEIVTSSPPLLQSYGGKSLHNQSHGESFLSLILNRFGGEGLYILDEPEAALSPTSQLTLLAQMKKLTEEGSQLIIATHSPILMAYPDADIYVLTQDEIALTPYKQTEHYLLTKQFLDCPERMLGLLFGEE</sequence>